<sequence>MQRRVTACACERGSGWGDTHPHRGCSWPSERLDPVSRFLILGFSSSQSFTFSPSPLSTGPRLLEVRDDKWNPGVIGRRKWQVNACGSWKNHGYNDPFSNKDFL</sequence>
<name>A0A8T0VD89_PANVG</name>
<dbReference type="AlphaFoldDB" id="A0A8T0VD89"/>
<organism evidence="1 2">
    <name type="scientific">Panicum virgatum</name>
    <name type="common">Blackwell switchgrass</name>
    <dbReference type="NCBI Taxonomy" id="38727"/>
    <lineage>
        <taxon>Eukaryota</taxon>
        <taxon>Viridiplantae</taxon>
        <taxon>Streptophyta</taxon>
        <taxon>Embryophyta</taxon>
        <taxon>Tracheophyta</taxon>
        <taxon>Spermatophyta</taxon>
        <taxon>Magnoliopsida</taxon>
        <taxon>Liliopsida</taxon>
        <taxon>Poales</taxon>
        <taxon>Poaceae</taxon>
        <taxon>PACMAD clade</taxon>
        <taxon>Panicoideae</taxon>
        <taxon>Panicodae</taxon>
        <taxon>Paniceae</taxon>
        <taxon>Panicinae</taxon>
        <taxon>Panicum</taxon>
        <taxon>Panicum sect. Hiantes</taxon>
    </lineage>
</organism>
<reference evidence="1" key="1">
    <citation type="submission" date="2020-05" db="EMBL/GenBank/DDBJ databases">
        <title>WGS assembly of Panicum virgatum.</title>
        <authorList>
            <person name="Lovell J.T."/>
            <person name="Jenkins J."/>
            <person name="Shu S."/>
            <person name="Juenger T.E."/>
            <person name="Schmutz J."/>
        </authorList>
    </citation>
    <scope>NUCLEOTIDE SEQUENCE</scope>
    <source>
        <strain evidence="1">AP13</strain>
    </source>
</reference>
<proteinExistence type="predicted"/>
<dbReference type="EMBL" id="CM029040">
    <property type="protein sequence ID" value="KAG2633170.1"/>
    <property type="molecule type" value="Genomic_DNA"/>
</dbReference>
<gene>
    <name evidence="1" type="ORF">PVAP13_2NG275000</name>
</gene>
<keyword evidence="2" id="KW-1185">Reference proteome</keyword>
<comment type="caution">
    <text evidence="1">The sequence shown here is derived from an EMBL/GenBank/DDBJ whole genome shotgun (WGS) entry which is preliminary data.</text>
</comment>
<evidence type="ECO:0000313" key="1">
    <source>
        <dbReference type="EMBL" id="KAG2633170.1"/>
    </source>
</evidence>
<accession>A0A8T0VD89</accession>
<dbReference type="Proteomes" id="UP000823388">
    <property type="component" value="Chromosome 2N"/>
</dbReference>
<evidence type="ECO:0000313" key="2">
    <source>
        <dbReference type="Proteomes" id="UP000823388"/>
    </source>
</evidence>
<protein>
    <submittedName>
        <fullName evidence="1">Uncharacterized protein</fullName>
    </submittedName>
</protein>